<dbReference type="SUPFAM" id="SSF48537">
    <property type="entry name" value="Phospholipase C/P1 nuclease"/>
    <property type="match status" value="1"/>
</dbReference>
<dbReference type="Proteomes" id="UP000321304">
    <property type="component" value="Unassembled WGS sequence"/>
</dbReference>
<comment type="caution">
    <text evidence="3">The sequence shown here is derived from an EMBL/GenBank/DDBJ whole genome shotgun (WGS) entry which is preliminary data.</text>
</comment>
<organism evidence="3 4">
    <name type="scientific">Bradyrhizobium macuxiense</name>
    <dbReference type="NCBI Taxonomy" id="1755647"/>
    <lineage>
        <taxon>Bacteria</taxon>
        <taxon>Pseudomonadati</taxon>
        <taxon>Pseudomonadota</taxon>
        <taxon>Alphaproteobacteria</taxon>
        <taxon>Hyphomicrobiales</taxon>
        <taxon>Nitrobacteraceae</taxon>
        <taxon>Bradyrhizobium</taxon>
    </lineage>
</organism>
<dbReference type="OrthoDB" id="267579at2"/>
<dbReference type="InterPro" id="IPR057904">
    <property type="entry name" value="Nal1_C"/>
</dbReference>
<sequence length="823" mass="89744">MIDLTKHDFTSLSVKDLLDAREAYHVHLAHLQSVYATAIGRYLIRDSDRNATERRHHSKPQALGPRTLFNSSVKDWSWPCILVFVRDWMKRSELKNHPEKQDQLVPPFLYLPDGRVVPTCVVKVDPNEGSPGIVDPPVFKSDLVGGGFPVQTMIQGKIHRGSIGCLVTNGETVFALSNRHVVGAAGREIFAGFKNTDRRLGVSDALQLGKRAFSDVYPGWPGSRVVANLDAGLIRVDDVKGWTAQIYGVGQVGDVVDLNVGTFRLEIINQPLIAFGATSGLMKGKIIGLFYRYKTVGGMEYVSDFVIGPRDGDTPLNNYPGDSGTVWFLDDPDAKKNAGGARILSPLALEWGGQELFGSGGKVPMQVALGICMATLCRELDVELIGDWNAGHTEYWGEWGHVKIGAYATGLIDAKLPKLSAMMDANSDNIGLDDKLLADLKPYQHGTFAPLADVADLVWRFTRHTDESNHFADMDKPGKDGKTLLDLCAESTRNVDPKVWNDYYDGIGEDRRGALPFRVWQIFDEMVEYAAANKKLEFVCAAGIVAHYIGDACQPLHISQFHHGLDPNDKKHAKVHSVYETTMIGRHGKDLIKMIPDAKTSDVAEIASGATPTGRDAAVAVVALMQRTVKRLPPMTIVNLFNSHMGSGQVDVMWSKLKDATAACMQDGAKTLARVWEAAWRAGAGEDRGQGGKFDQGSLSKLYNDPSFLPAYPLQQLTLDANDHIVPVGGAGARRRSAPIARRARPPAAKKAAKKAAKNTAKNTAKTTARRAPKKAVVKAVARKRPVAAAPVRRAAASKKTATKRGAARKRSVAKTHKASRKH</sequence>
<dbReference type="RefSeq" id="WP_146986798.1">
    <property type="nucleotide sequence ID" value="NZ_VITY01000005.1"/>
</dbReference>
<feature type="compositionally biased region" description="Basic residues" evidence="1">
    <location>
        <begin position="801"/>
        <end position="823"/>
    </location>
</feature>
<protein>
    <recommendedName>
        <fullName evidence="2">Nal1 C-terminal domain-containing protein</fullName>
    </recommendedName>
</protein>
<reference evidence="3 4" key="1">
    <citation type="submission" date="2019-06" db="EMBL/GenBank/DDBJ databases">
        <title>Genomic Encyclopedia of Type Strains, Phase IV (KMG-V): Genome sequencing to study the core and pangenomes of soil and plant-associated prokaryotes.</title>
        <authorList>
            <person name="Whitman W."/>
        </authorList>
    </citation>
    <scope>NUCLEOTIDE SEQUENCE [LARGE SCALE GENOMIC DNA]</scope>
    <source>
        <strain evidence="3 4">BR 10355</strain>
    </source>
</reference>
<accession>A0A560M447</accession>
<dbReference type="AlphaFoldDB" id="A0A560M447"/>
<dbReference type="InterPro" id="IPR008947">
    <property type="entry name" value="PLipase_C/P1_nuclease_dom_sf"/>
</dbReference>
<dbReference type="Pfam" id="PF25819">
    <property type="entry name" value="Nal1_C"/>
    <property type="match status" value="1"/>
</dbReference>
<gene>
    <name evidence="3" type="ORF">FBZ93_105238</name>
</gene>
<feature type="compositionally biased region" description="Basic residues" evidence="1">
    <location>
        <begin position="768"/>
        <end position="786"/>
    </location>
</feature>
<keyword evidence="4" id="KW-1185">Reference proteome</keyword>
<feature type="compositionally biased region" description="Basic residues" evidence="1">
    <location>
        <begin position="733"/>
        <end position="745"/>
    </location>
</feature>
<dbReference type="InterPro" id="IPR009003">
    <property type="entry name" value="Peptidase_S1_PA"/>
</dbReference>
<feature type="region of interest" description="Disordered" evidence="1">
    <location>
        <begin position="730"/>
        <end position="823"/>
    </location>
</feature>
<evidence type="ECO:0000313" key="4">
    <source>
        <dbReference type="Proteomes" id="UP000321304"/>
    </source>
</evidence>
<feature type="compositionally biased region" description="Low complexity" evidence="1">
    <location>
        <begin position="787"/>
        <end position="800"/>
    </location>
</feature>
<feature type="compositionally biased region" description="Low complexity" evidence="1">
    <location>
        <begin position="758"/>
        <end position="767"/>
    </location>
</feature>
<proteinExistence type="predicted"/>
<dbReference type="EMBL" id="VITY01000005">
    <property type="protein sequence ID" value="TWC00441.1"/>
    <property type="molecule type" value="Genomic_DNA"/>
</dbReference>
<dbReference type="Gene3D" id="1.10.575.10">
    <property type="entry name" value="P1 Nuclease"/>
    <property type="match status" value="1"/>
</dbReference>
<dbReference type="GO" id="GO:0016788">
    <property type="term" value="F:hydrolase activity, acting on ester bonds"/>
    <property type="evidence" value="ECO:0007669"/>
    <property type="project" value="InterPro"/>
</dbReference>
<evidence type="ECO:0000259" key="2">
    <source>
        <dbReference type="Pfam" id="PF25819"/>
    </source>
</evidence>
<evidence type="ECO:0000256" key="1">
    <source>
        <dbReference type="SAM" id="MobiDB-lite"/>
    </source>
</evidence>
<feature type="domain" description="Nal1 C-terminal" evidence="2">
    <location>
        <begin position="238"/>
        <end position="355"/>
    </location>
</feature>
<name>A0A560M447_9BRAD</name>
<evidence type="ECO:0000313" key="3">
    <source>
        <dbReference type="EMBL" id="TWC00441.1"/>
    </source>
</evidence>
<dbReference type="SUPFAM" id="SSF50494">
    <property type="entry name" value="Trypsin-like serine proteases"/>
    <property type="match status" value="1"/>
</dbReference>